<evidence type="ECO:0000256" key="7">
    <source>
        <dbReference type="ARBA" id="ARBA00023080"/>
    </source>
</evidence>
<evidence type="ECO:0000256" key="4">
    <source>
        <dbReference type="ARBA" id="ARBA00022741"/>
    </source>
</evidence>
<evidence type="ECO:0000256" key="6">
    <source>
        <dbReference type="ARBA" id="ARBA00022842"/>
    </source>
</evidence>
<keyword evidence="8" id="KW-0051">Antiviral defense</keyword>
<dbReference type="Proteomes" id="UP000061665">
    <property type="component" value="Unassembled WGS sequence"/>
</dbReference>
<dbReference type="GO" id="GO:0046872">
    <property type="term" value="F:metal ion binding"/>
    <property type="evidence" value="ECO:0007669"/>
    <property type="project" value="UniProtKB-KW"/>
</dbReference>
<dbReference type="GO" id="GO:0005524">
    <property type="term" value="F:ATP binding"/>
    <property type="evidence" value="ECO:0007669"/>
    <property type="project" value="UniProtKB-KW"/>
</dbReference>
<organism evidence="13 14">
    <name type="scientific">Burkholderia ubonensis</name>
    <dbReference type="NCBI Taxonomy" id="101571"/>
    <lineage>
        <taxon>Bacteria</taxon>
        <taxon>Pseudomonadati</taxon>
        <taxon>Pseudomonadota</taxon>
        <taxon>Betaproteobacteria</taxon>
        <taxon>Burkholderiales</taxon>
        <taxon>Burkholderiaceae</taxon>
        <taxon>Burkholderia</taxon>
        <taxon>Burkholderia cepacia complex</taxon>
    </lineage>
</organism>
<name>A0AB73FR09_9BURK</name>
<comment type="catalytic activity">
    <reaction evidence="10">
        <text>GTP + ATP = 3',3'-cGAMP + 2 diphosphate</text>
        <dbReference type="Rhea" id="RHEA:35647"/>
        <dbReference type="ChEBI" id="CHEBI:30616"/>
        <dbReference type="ChEBI" id="CHEBI:33019"/>
        <dbReference type="ChEBI" id="CHEBI:37565"/>
        <dbReference type="ChEBI" id="CHEBI:71501"/>
    </reaction>
    <physiologicalReaction direction="left-to-right" evidence="10">
        <dbReference type="Rhea" id="RHEA:35648"/>
    </physiologicalReaction>
</comment>
<keyword evidence="5" id="KW-0067">ATP-binding</keyword>
<dbReference type="Pfam" id="PF21654">
    <property type="entry name" value="DncV-like_NTFase"/>
    <property type="match status" value="1"/>
</dbReference>
<evidence type="ECO:0000256" key="3">
    <source>
        <dbReference type="ARBA" id="ARBA00022723"/>
    </source>
</evidence>
<dbReference type="GO" id="GO:0009117">
    <property type="term" value="P:nucleotide metabolic process"/>
    <property type="evidence" value="ECO:0007669"/>
    <property type="project" value="UniProtKB-KW"/>
</dbReference>
<keyword evidence="2" id="KW-0548">Nucleotidyltransferase</keyword>
<feature type="compositionally biased region" description="Basic and acidic residues" evidence="11">
    <location>
        <begin position="259"/>
        <end position="284"/>
    </location>
</feature>
<keyword evidence="6" id="KW-0460">Magnesium</keyword>
<evidence type="ECO:0000259" key="12">
    <source>
        <dbReference type="Pfam" id="PF21654"/>
    </source>
</evidence>
<evidence type="ECO:0000256" key="11">
    <source>
        <dbReference type="SAM" id="MobiDB-lite"/>
    </source>
</evidence>
<dbReference type="GO" id="GO:0016779">
    <property type="term" value="F:nucleotidyltransferase activity"/>
    <property type="evidence" value="ECO:0007669"/>
    <property type="project" value="UniProtKB-KW"/>
</dbReference>
<dbReference type="AlphaFoldDB" id="A0AB73FR09"/>
<evidence type="ECO:0000313" key="13">
    <source>
        <dbReference type="EMBL" id="KVM20395.1"/>
    </source>
</evidence>
<feature type="domain" description="Cyclic GMP-AMP synthase DncV-like nucleotidyltransferase" evidence="12">
    <location>
        <begin position="1"/>
        <end position="78"/>
    </location>
</feature>
<evidence type="ECO:0000256" key="8">
    <source>
        <dbReference type="ARBA" id="ARBA00023118"/>
    </source>
</evidence>
<keyword evidence="3" id="KW-0479">Metal-binding</keyword>
<keyword evidence="1" id="KW-0808">Transferase</keyword>
<sequence>MHTMVQDDDNEYDIDDGAYFKEGDLVDANGNSLTPREAKDRVRDALAQDKRLANDAEVHRNCVRQPYPQGYHIDIPVYRTIVEAGANGKPTEKYELASESAWEVSDAREVTRWFKDQVSKAGDNAKQLRKVVRLTKFYARSRKDWKEKTGSGITISALVCDEFAAVTDRDDQSLRDTWKRIHARLIRSLRVEHPVGETPLAKEGDEKAAFLRDKLKEALDDLLVLDNDPTRGEARAAWDKVFDTDFFCKQPSPSNDGEGGEKKSRFVVVDDRRDQRDDGGRRYG</sequence>
<keyword evidence="7" id="KW-0546">Nucleotide metabolism</keyword>
<protein>
    <recommendedName>
        <fullName evidence="9">Cyclic GMP-AMP synthase</fullName>
    </recommendedName>
</protein>
<gene>
    <name evidence="13" type="ORF">WJ53_21870</name>
</gene>
<accession>A0AB73FR09</accession>
<comment type="caution">
    <text evidence="13">The sequence shown here is derived from an EMBL/GenBank/DDBJ whole genome shotgun (WGS) entry which is preliminary data.</text>
</comment>
<dbReference type="EMBL" id="LOZE01000136">
    <property type="protein sequence ID" value="KVM20395.1"/>
    <property type="molecule type" value="Genomic_DNA"/>
</dbReference>
<dbReference type="InterPro" id="IPR048445">
    <property type="entry name" value="DncV-like_NTFase"/>
</dbReference>
<evidence type="ECO:0000313" key="14">
    <source>
        <dbReference type="Proteomes" id="UP000061665"/>
    </source>
</evidence>
<reference evidence="13 14" key="1">
    <citation type="submission" date="2015-11" db="EMBL/GenBank/DDBJ databases">
        <title>Expanding the genomic diversity of Burkholderia species for the development of highly accurate diagnostics.</title>
        <authorList>
            <person name="Sahl J."/>
            <person name="Keim P."/>
            <person name="Wagner D."/>
        </authorList>
    </citation>
    <scope>NUCLEOTIDE SEQUENCE [LARGE SCALE GENOMIC DNA]</scope>
    <source>
        <strain evidence="13 14">MSMB2058</strain>
    </source>
</reference>
<keyword evidence="4" id="KW-0547">Nucleotide-binding</keyword>
<evidence type="ECO:0000256" key="1">
    <source>
        <dbReference type="ARBA" id="ARBA00022679"/>
    </source>
</evidence>
<proteinExistence type="predicted"/>
<evidence type="ECO:0000256" key="5">
    <source>
        <dbReference type="ARBA" id="ARBA00022840"/>
    </source>
</evidence>
<dbReference type="GO" id="GO:0051607">
    <property type="term" value="P:defense response to virus"/>
    <property type="evidence" value="ECO:0007669"/>
    <property type="project" value="UniProtKB-KW"/>
</dbReference>
<evidence type="ECO:0000256" key="9">
    <source>
        <dbReference type="ARBA" id="ARBA00044145"/>
    </source>
</evidence>
<evidence type="ECO:0000256" key="10">
    <source>
        <dbReference type="ARBA" id="ARBA00048304"/>
    </source>
</evidence>
<feature type="region of interest" description="Disordered" evidence="11">
    <location>
        <begin position="249"/>
        <end position="284"/>
    </location>
</feature>
<evidence type="ECO:0000256" key="2">
    <source>
        <dbReference type="ARBA" id="ARBA00022695"/>
    </source>
</evidence>